<keyword evidence="2" id="KW-1133">Transmembrane helix</keyword>
<dbReference type="EMBL" id="PUHP01002078">
    <property type="protein sequence ID" value="TQN64754.1"/>
    <property type="molecule type" value="Genomic_DNA"/>
</dbReference>
<accession>A0A5Q4BDH9</accession>
<proteinExistence type="predicted"/>
<comment type="caution">
    <text evidence="3">The sequence shown here is derived from an EMBL/GenBank/DDBJ whole genome shotgun (WGS) entry which is preliminary data.</text>
</comment>
<evidence type="ECO:0000313" key="3">
    <source>
        <dbReference type="EMBL" id="TQN64754.1"/>
    </source>
</evidence>
<evidence type="ECO:0000313" key="4">
    <source>
        <dbReference type="Proteomes" id="UP000326340"/>
    </source>
</evidence>
<name>A0A5Q4BDH9_9PEZI</name>
<evidence type="ECO:0000256" key="1">
    <source>
        <dbReference type="SAM" id="MobiDB-lite"/>
    </source>
</evidence>
<protein>
    <submittedName>
        <fullName evidence="3">Uncharacterized protein</fullName>
    </submittedName>
</protein>
<reference evidence="3 4" key="1">
    <citation type="journal article" date="2019" name="Sci. Rep.">
        <title>Colletotrichum shisoi sp. nov., an anthracnose pathogen of Perilla frutescens in Japan: molecular phylogenetic, morphological and genomic evidence.</title>
        <authorList>
            <person name="Gan P."/>
            <person name="Tsushima A."/>
            <person name="Hiroyama R."/>
            <person name="Narusaka M."/>
            <person name="Takano Y."/>
            <person name="Narusaka Y."/>
            <person name="Kawaradani M."/>
            <person name="Damm U."/>
            <person name="Shirasu K."/>
        </authorList>
    </citation>
    <scope>NUCLEOTIDE SEQUENCE [LARGE SCALE GENOMIC DNA]</scope>
    <source>
        <strain evidence="3 4">PG-2018a</strain>
    </source>
</reference>
<keyword evidence="4" id="KW-1185">Reference proteome</keyword>
<feature type="transmembrane region" description="Helical" evidence="2">
    <location>
        <begin position="59"/>
        <end position="80"/>
    </location>
</feature>
<gene>
    <name evidence="3" type="ORF">CSHISOI_10746</name>
</gene>
<keyword evidence="2" id="KW-0812">Transmembrane</keyword>
<organism evidence="3 4">
    <name type="scientific">Colletotrichum shisoi</name>
    <dbReference type="NCBI Taxonomy" id="2078593"/>
    <lineage>
        <taxon>Eukaryota</taxon>
        <taxon>Fungi</taxon>
        <taxon>Dikarya</taxon>
        <taxon>Ascomycota</taxon>
        <taxon>Pezizomycotina</taxon>
        <taxon>Sordariomycetes</taxon>
        <taxon>Hypocreomycetidae</taxon>
        <taxon>Glomerellales</taxon>
        <taxon>Glomerellaceae</taxon>
        <taxon>Colletotrichum</taxon>
        <taxon>Colletotrichum destructivum species complex</taxon>
    </lineage>
</organism>
<sequence length="101" mass="11321">MTPFAAQLAMTHGLFWNAVPKSKAKYAPLDQGRSCDEDEGADRFPPTRRSGWPQTTKRLVQVFVVSQLIALPAGAVIWYLNRQQPMNMYWATRSSSTGFTA</sequence>
<keyword evidence="2" id="KW-0472">Membrane</keyword>
<dbReference type="AlphaFoldDB" id="A0A5Q4BDH9"/>
<dbReference type="Proteomes" id="UP000326340">
    <property type="component" value="Unassembled WGS sequence"/>
</dbReference>
<feature type="region of interest" description="Disordered" evidence="1">
    <location>
        <begin position="28"/>
        <end position="52"/>
    </location>
</feature>
<evidence type="ECO:0000256" key="2">
    <source>
        <dbReference type="SAM" id="Phobius"/>
    </source>
</evidence>